<gene>
    <name evidence="1" type="ORF">Tci_638899</name>
</gene>
<evidence type="ECO:0000313" key="1">
    <source>
        <dbReference type="EMBL" id="GFA66927.1"/>
    </source>
</evidence>
<comment type="caution">
    <text evidence="1">The sequence shown here is derived from an EMBL/GenBank/DDBJ whole genome shotgun (WGS) entry which is preliminary data.</text>
</comment>
<reference evidence="1" key="1">
    <citation type="journal article" date="2019" name="Sci. Rep.">
        <title>Draft genome of Tanacetum cinerariifolium, the natural source of mosquito coil.</title>
        <authorList>
            <person name="Yamashiro T."/>
            <person name="Shiraishi A."/>
            <person name="Satake H."/>
            <person name="Nakayama K."/>
        </authorList>
    </citation>
    <scope>NUCLEOTIDE SEQUENCE</scope>
</reference>
<sequence>MGEWCGELFGEKICFRETSSKKNSSSTRLLYDPFISSYVGPASNSGVKVSTLIRFIRNAEKSTGVSISSSNEVRE</sequence>
<protein>
    <submittedName>
        <fullName evidence="1">Uncharacterized protein</fullName>
    </submittedName>
</protein>
<accession>A0A699K3D1</accession>
<name>A0A699K3D1_TANCI</name>
<proteinExistence type="predicted"/>
<dbReference type="EMBL" id="BKCJ010465646">
    <property type="protein sequence ID" value="GFA66927.1"/>
    <property type="molecule type" value="Genomic_DNA"/>
</dbReference>
<organism evidence="1">
    <name type="scientific">Tanacetum cinerariifolium</name>
    <name type="common">Dalmatian daisy</name>
    <name type="synonym">Chrysanthemum cinerariifolium</name>
    <dbReference type="NCBI Taxonomy" id="118510"/>
    <lineage>
        <taxon>Eukaryota</taxon>
        <taxon>Viridiplantae</taxon>
        <taxon>Streptophyta</taxon>
        <taxon>Embryophyta</taxon>
        <taxon>Tracheophyta</taxon>
        <taxon>Spermatophyta</taxon>
        <taxon>Magnoliopsida</taxon>
        <taxon>eudicotyledons</taxon>
        <taxon>Gunneridae</taxon>
        <taxon>Pentapetalae</taxon>
        <taxon>asterids</taxon>
        <taxon>campanulids</taxon>
        <taxon>Asterales</taxon>
        <taxon>Asteraceae</taxon>
        <taxon>Asteroideae</taxon>
        <taxon>Anthemideae</taxon>
        <taxon>Anthemidinae</taxon>
        <taxon>Tanacetum</taxon>
    </lineage>
</organism>
<dbReference type="AlphaFoldDB" id="A0A699K3D1"/>